<keyword evidence="4 10" id="KW-0067">ATP-binding</keyword>
<dbReference type="GO" id="GO:0005524">
    <property type="term" value="F:ATP binding"/>
    <property type="evidence" value="ECO:0007669"/>
    <property type="project" value="UniProtKB-KW"/>
</dbReference>
<evidence type="ECO:0000259" key="9">
    <source>
        <dbReference type="PROSITE" id="PS50929"/>
    </source>
</evidence>
<evidence type="ECO:0000256" key="2">
    <source>
        <dbReference type="ARBA" id="ARBA00022692"/>
    </source>
</evidence>
<keyword evidence="3" id="KW-0547">Nucleotide-binding</keyword>
<evidence type="ECO:0000256" key="7">
    <source>
        <dbReference type="SAM" id="Phobius"/>
    </source>
</evidence>
<evidence type="ECO:0000259" key="8">
    <source>
        <dbReference type="PROSITE" id="PS50893"/>
    </source>
</evidence>
<evidence type="ECO:0000256" key="1">
    <source>
        <dbReference type="ARBA" id="ARBA00004651"/>
    </source>
</evidence>
<gene>
    <name evidence="10" type="ORF">IAI60_04540</name>
</gene>
<name>A0ABS3K8S4_9PROT</name>
<reference evidence="10 11" key="1">
    <citation type="submission" date="2020-09" db="EMBL/GenBank/DDBJ databases">
        <title>Roseomonas.</title>
        <authorList>
            <person name="Zhu W."/>
        </authorList>
    </citation>
    <scope>NUCLEOTIDE SEQUENCE [LARGE SCALE GENOMIC DNA]</scope>
    <source>
        <strain evidence="10 11">1311</strain>
    </source>
</reference>
<proteinExistence type="predicted"/>
<evidence type="ECO:0000256" key="5">
    <source>
        <dbReference type="ARBA" id="ARBA00022989"/>
    </source>
</evidence>
<evidence type="ECO:0000256" key="6">
    <source>
        <dbReference type="ARBA" id="ARBA00023136"/>
    </source>
</evidence>
<evidence type="ECO:0000313" key="11">
    <source>
        <dbReference type="Proteomes" id="UP001518990"/>
    </source>
</evidence>
<evidence type="ECO:0000256" key="4">
    <source>
        <dbReference type="ARBA" id="ARBA00022840"/>
    </source>
</evidence>
<comment type="caution">
    <text evidence="10">The sequence shown here is derived from an EMBL/GenBank/DDBJ whole genome shotgun (WGS) entry which is preliminary data.</text>
</comment>
<dbReference type="InterPro" id="IPR003593">
    <property type="entry name" value="AAA+_ATPase"/>
</dbReference>
<feature type="domain" description="ABC transporter" evidence="8">
    <location>
        <begin position="295"/>
        <end position="524"/>
    </location>
</feature>
<evidence type="ECO:0000256" key="3">
    <source>
        <dbReference type="ARBA" id="ARBA00022741"/>
    </source>
</evidence>
<dbReference type="PANTHER" id="PTHR24221:SF654">
    <property type="entry name" value="ATP-BINDING CASSETTE SUB-FAMILY B MEMBER 6"/>
    <property type="match status" value="1"/>
</dbReference>
<dbReference type="PROSITE" id="PS50929">
    <property type="entry name" value="ABC_TM1F"/>
    <property type="match status" value="1"/>
</dbReference>
<dbReference type="Pfam" id="PF00005">
    <property type="entry name" value="ABC_tran"/>
    <property type="match status" value="1"/>
</dbReference>
<organism evidence="10 11">
    <name type="scientific">Roseomonas marmotae</name>
    <dbReference type="NCBI Taxonomy" id="2768161"/>
    <lineage>
        <taxon>Bacteria</taxon>
        <taxon>Pseudomonadati</taxon>
        <taxon>Pseudomonadota</taxon>
        <taxon>Alphaproteobacteria</taxon>
        <taxon>Acetobacterales</taxon>
        <taxon>Roseomonadaceae</taxon>
        <taxon>Roseomonas</taxon>
    </lineage>
</organism>
<dbReference type="Gene3D" id="1.20.1560.10">
    <property type="entry name" value="ABC transporter type 1, transmembrane domain"/>
    <property type="match status" value="1"/>
</dbReference>
<feature type="domain" description="ABC transmembrane type-1" evidence="9">
    <location>
        <begin position="1"/>
        <end position="248"/>
    </location>
</feature>
<dbReference type="PROSITE" id="PS50893">
    <property type="entry name" value="ABC_TRANSPORTER_2"/>
    <property type="match status" value="1"/>
</dbReference>
<protein>
    <submittedName>
        <fullName evidence="10">ATP-binding cassette domain-containing protein</fullName>
    </submittedName>
</protein>
<dbReference type="SUPFAM" id="SSF90123">
    <property type="entry name" value="ABC transporter transmembrane region"/>
    <property type="match status" value="1"/>
</dbReference>
<keyword evidence="11" id="KW-1185">Reference proteome</keyword>
<dbReference type="Proteomes" id="UP001518990">
    <property type="component" value="Unassembled WGS sequence"/>
</dbReference>
<dbReference type="InterPro" id="IPR027417">
    <property type="entry name" value="P-loop_NTPase"/>
</dbReference>
<keyword evidence="6 7" id="KW-0472">Membrane</keyword>
<evidence type="ECO:0000313" key="10">
    <source>
        <dbReference type="EMBL" id="MBO1073867.1"/>
    </source>
</evidence>
<dbReference type="EMBL" id="JACTNF010000003">
    <property type="protein sequence ID" value="MBO1073867.1"/>
    <property type="molecule type" value="Genomic_DNA"/>
</dbReference>
<feature type="transmembrane region" description="Helical" evidence="7">
    <location>
        <begin position="37"/>
        <end position="57"/>
    </location>
</feature>
<keyword evidence="2 7" id="KW-0812">Transmembrane</keyword>
<dbReference type="Gene3D" id="3.40.50.300">
    <property type="entry name" value="P-loop containing nucleotide triphosphate hydrolases"/>
    <property type="match status" value="1"/>
</dbReference>
<dbReference type="SMART" id="SM00382">
    <property type="entry name" value="AAA"/>
    <property type="match status" value="1"/>
</dbReference>
<dbReference type="InterPro" id="IPR036640">
    <property type="entry name" value="ABC1_TM_sf"/>
</dbReference>
<dbReference type="InterPro" id="IPR039421">
    <property type="entry name" value="Type_1_exporter"/>
</dbReference>
<dbReference type="InterPro" id="IPR003439">
    <property type="entry name" value="ABC_transporter-like_ATP-bd"/>
</dbReference>
<sequence length="528" mass="54735">MLAGLFAALVSIASVVLLGLSGWFITAAALAGLAGQAAVMAFNYMLPSAVIRLLAIIRTGSRYGERLVGHDAALRALARLRPALFRGLAASPPATALALSTGEATARLVGDVDALEADLVRRSARWGMLASLLSGVALLLLAGVGPALAAALALALAVAGAWRLSLRLEERGREAQRAAGRLKDELAMLLSAAPELRAYGLEGWAADRAASRSGDLALAQRQATAGSGWFELLQAGMTGTAAVAALALSDPANLPMAALAALGAAMTVDGAAGFIRALERRGSVREAEARLETMLRPDEAAEQVPGRTMAYPPSIGLKAPAAFLRPGTVAGLVGPSGCGKTSLLETLLHLREPSPGQVCLGGMDLAELHAGAARRCFSLAPQDAALLAGSVRDNLLLAAPEADEAEMWRALRDVALEERVARLPGGLDCWLGENGARLSGGERRRLVLARALLRPAPWLLLDEPTEGLDTATETLVLQRLRARLAKEGRGALIVTHRAAALEICDTVVRFDPAMPAGRTAQAELVGAG</sequence>
<dbReference type="SUPFAM" id="SSF52540">
    <property type="entry name" value="P-loop containing nucleoside triphosphate hydrolases"/>
    <property type="match status" value="1"/>
</dbReference>
<dbReference type="PROSITE" id="PS00211">
    <property type="entry name" value="ABC_TRANSPORTER_1"/>
    <property type="match status" value="1"/>
</dbReference>
<dbReference type="PANTHER" id="PTHR24221">
    <property type="entry name" value="ATP-BINDING CASSETTE SUB-FAMILY B"/>
    <property type="match status" value="1"/>
</dbReference>
<keyword evidence="5 7" id="KW-1133">Transmembrane helix</keyword>
<accession>A0ABS3K8S4</accession>
<comment type="subcellular location">
    <subcellularLocation>
        <location evidence="1">Cell membrane</location>
        <topology evidence="1">Multi-pass membrane protein</topology>
    </subcellularLocation>
</comment>
<dbReference type="InterPro" id="IPR017871">
    <property type="entry name" value="ABC_transporter-like_CS"/>
</dbReference>
<dbReference type="InterPro" id="IPR011527">
    <property type="entry name" value="ABC1_TM_dom"/>
</dbReference>